<dbReference type="Proteomes" id="UP000284021">
    <property type="component" value="Unassembled WGS sequence"/>
</dbReference>
<name>A0A418XBH6_9PSED</name>
<dbReference type="GO" id="GO:0044780">
    <property type="term" value="P:bacterial-type flagellum assembly"/>
    <property type="evidence" value="ECO:0007669"/>
    <property type="project" value="InterPro"/>
</dbReference>
<keyword evidence="3 6" id="KW-0963">Cytoplasm</keyword>
<sequence>MNSPIDTYKQIKTTQAVSPYQVAQMLLGGALERLSLARLAQAEGKADVRGHAVGNTLSIIGALQAGLDKELGGEIAENLDALYDYMTRRLAGVALDSTPRRLDEVEALLSEIKQAWDEIGPETLEIEAKSR</sequence>
<gene>
    <name evidence="7" type="primary">fliS</name>
    <name evidence="7" type="ORF">D3879_17540</name>
</gene>
<keyword evidence="8" id="KW-1185">Reference proteome</keyword>
<dbReference type="GO" id="GO:0071973">
    <property type="term" value="P:bacterial-type flagellum-dependent cell motility"/>
    <property type="evidence" value="ECO:0007669"/>
    <property type="project" value="TreeGrafter"/>
</dbReference>
<evidence type="ECO:0000313" key="8">
    <source>
        <dbReference type="Proteomes" id="UP000284021"/>
    </source>
</evidence>
<dbReference type="EMBL" id="QYUR01000006">
    <property type="protein sequence ID" value="RJG09862.1"/>
    <property type="molecule type" value="Genomic_DNA"/>
</dbReference>
<dbReference type="NCBIfam" id="TIGR00208">
    <property type="entry name" value="fliS"/>
    <property type="match status" value="1"/>
</dbReference>
<protein>
    <recommendedName>
        <fullName evidence="6">Flagellar secretion chaperone FliS</fullName>
    </recommendedName>
</protein>
<organism evidence="7 8">
    <name type="scientific">Pseudomonas cavernicola</name>
    <dbReference type="NCBI Taxonomy" id="2320866"/>
    <lineage>
        <taxon>Bacteria</taxon>
        <taxon>Pseudomonadati</taxon>
        <taxon>Pseudomonadota</taxon>
        <taxon>Gammaproteobacteria</taxon>
        <taxon>Pseudomonadales</taxon>
        <taxon>Pseudomonadaceae</taxon>
        <taxon>Pseudomonas</taxon>
    </lineage>
</organism>
<evidence type="ECO:0000256" key="2">
    <source>
        <dbReference type="ARBA" id="ARBA00008787"/>
    </source>
</evidence>
<comment type="caution">
    <text evidence="7">The sequence shown here is derived from an EMBL/GenBank/DDBJ whole genome shotgun (WGS) entry which is preliminary data.</text>
</comment>
<dbReference type="RefSeq" id="WP_119955552.1">
    <property type="nucleotide sequence ID" value="NZ_QYUR01000006.1"/>
</dbReference>
<dbReference type="Gene3D" id="1.20.120.340">
    <property type="entry name" value="Flagellar protein FliS"/>
    <property type="match status" value="1"/>
</dbReference>
<accession>A0A418XBH6</accession>
<dbReference type="PANTHER" id="PTHR34773">
    <property type="entry name" value="FLAGELLAR SECRETION CHAPERONE FLIS"/>
    <property type="match status" value="1"/>
</dbReference>
<dbReference type="GO" id="GO:0005829">
    <property type="term" value="C:cytosol"/>
    <property type="evidence" value="ECO:0007669"/>
    <property type="project" value="UniProtKB-SubCell"/>
</dbReference>
<evidence type="ECO:0000256" key="4">
    <source>
        <dbReference type="ARBA" id="ARBA00022795"/>
    </source>
</evidence>
<dbReference type="InterPro" id="IPR036584">
    <property type="entry name" value="FliS_sf"/>
</dbReference>
<evidence type="ECO:0000256" key="6">
    <source>
        <dbReference type="PIRNR" id="PIRNR039090"/>
    </source>
</evidence>
<keyword evidence="4 6" id="KW-1005">Bacterial flagellum biogenesis</keyword>
<keyword evidence="7" id="KW-0966">Cell projection</keyword>
<comment type="similarity">
    <text evidence="2 6">Belongs to the FliS family.</text>
</comment>
<dbReference type="PIRSF" id="PIRSF039090">
    <property type="entry name" value="Flis"/>
    <property type="match status" value="1"/>
</dbReference>
<comment type="subcellular location">
    <subcellularLocation>
        <location evidence="1 6">Cytoplasm</location>
        <location evidence="1 6">Cytosol</location>
    </subcellularLocation>
</comment>
<keyword evidence="7" id="KW-0282">Flagellum</keyword>
<evidence type="ECO:0000313" key="7">
    <source>
        <dbReference type="EMBL" id="RJG09862.1"/>
    </source>
</evidence>
<evidence type="ECO:0000256" key="3">
    <source>
        <dbReference type="ARBA" id="ARBA00022490"/>
    </source>
</evidence>
<dbReference type="SUPFAM" id="SSF101116">
    <property type="entry name" value="Flagellar export chaperone FliS"/>
    <property type="match status" value="1"/>
</dbReference>
<keyword evidence="5" id="KW-0143">Chaperone</keyword>
<dbReference type="AlphaFoldDB" id="A0A418XBH6"/>
<evidence type="ECO:0000256" key="1">
    <source>
        <dbReference type="ARBA" id="ARBA00004514"/>
    </source>
</evidence>
<dbReference type="InterPro" id="IPR003713">
    <property type="entry name" value="FliS"/>
</dbReference>
<dbReference type="OrthoDB" id="9792010at2"/>
<reference evidence="7 8" key="1">
    <citation type="submission" date="2018-09" db="EMBL/GenBank/DDBJ databases">
        <authorList>
            <person name="Zhu H."/>
        </authorList>
    </citation>
    <scope>NUCLEOTIDE SEQUENCE [LARGE SCALE GENOMIC DNA]</scope>
    <source>
        <strain evidence="7 8">K1S02-6</strain>
    </source>
</reference>
<dbReference type="CDD" id="cd16098">
    <property type="entry name" value="FliS"/>
    <property type="match status" value="1"/>
</dbReference>
<dbReference type="PANTHER" id="PTHR34773:SF1">
    <property type="entry name" value="FLAGELLAR SECRETION CHAPERONE FLIS"/>
    <property type="match status" value="1"/>
</dbReference>
<evidence type="ECO:0000256" key="5">
    <source>
        <dbReference type="ARBA" id="ARBA00023186"/>
    </source>
</evidence>
<dbReference type="Pfam" id="PF02561">
    <property type="entry name" value="FliS"/>
    <property type="match status" value="1"/>
</dbReference>
<proteinExistence type="inferred from homology"/>
<keyword evidence="7" id="KW-0969">Cilium</keyword>